<gene>
    <name evidence="2" type="ORF">ElyMa_002896400</name>
</gene>
<reference evidence="2 3" key="1">
    <citation type="journal article" date="2021" name="Elife">
        <title>Chloroplast acquisition without the gene transfer in kleptoplastic sea slugs, Plakobranchus ocellatus.</title>
        <authorList>
            <person name="Maeda T."/>
            <person name="Takahashi S."/>
            <person name="Yoshida T."/>
            <person name="Shimamura S."/>
            <person name="Takaki Y."/>
            <person name="Nagai Y."/>
            <person name="Toyoda A."/>
            <person name="Suzuki Y."/>
            <person name="Arimoto A."/>
            <person name="Ishii H."/>
            <person name="Satoh N."/>
            <person name="Nishiyama T."/>
            <person name="Hasebe M."/>
            <person name="Maruyama T."/>
            <person name="Minagawa J."/>
            <person name="Obokata J."/>
            <person name="Shigenobu S."/>
        </authorList>
    </citation>
    <scope>NUCLEOTIDE SEQUENCE [LARGE SCALE GENOMIC DNA]</scope>
</reference>
<organism evidence="2 3">
    <name type="scientific">Elysia marginata</name>
    <dbReference type="NCBI Taxonomy" id="1093978"/>
    <lineage>
        <taxon>Eukaryota</taxon>
        <taxon>Metazoa</taxon>
        <taxon>Spiralia</taxon>
        <taxon>Lophotrochozoa</taxon>
        <taxon>Mollusca</taxon>
        <taxon>Gastropoda</taxon>
        <taxon>Heterobranchia</taxon>
        <taxon>Euthyneura</taxon>
        <taxon>Panpulmonata</taxon>
        <taxon>Sacoglossa</taxon>
        <taxon>Placobranchoidea</taxon>
        <taxon>Plakobranchidae</taxon>
        <taxon>Elysia</taxon>
    </lineage>
</organism>
<sequence>MTVTSRNESLPGERYAAQDRGLRAGPEAGIQADQNIRSSAKQASSSSLGSVVAVVEKTPQRVGSMTPTVQPPPPPLPLITKARFFHLVGTANTL</sequence>
<dbReference type="AlphaFoldDB" id="A0AAV4I2I4"/>
<name>A0AAV4I2I4_9GAST</name>
<dbReference type="Proteomes" id="UP000762676">
    <property type="component" value="Unassembled WGS sequence"/>
</dbReference>
<proteinExistence type="predicted"/>
<keyword evidence="3" id="KW-1185">Reference proteome</keyword>
<evidence type="ECO:0000313" key="3">
    <source>
        <dbReference type="Proteomes" id="UP000762676"/>
    </source>
</evidence>
<feature type="region of interest" description="Disordered" evidence="1">
    <location>
        <begin position="1"/>
        <end position="30"/>
    </location>
</feature>
<accession>A0AAV4I2I4</accession>
<comment type="caution">
    <text evidence="2">The sequence shown here is derived from an EMBL/GenBank/DDBJ whole genome shotgun (WGS) entry which is preliminary data.</text>
</comment>
<protein>
    <submittedName>
        <fullName evidence="2">Uncharacterized protein</fullName>
    </submittedName>
</protein>
<evidence type="ECO:0000256" key="1">
    <source>
        <dbReference type="SAM" id="MobiDB-lite"/>
    </source>
</evidence>
<evidence type="ECO:0000313" key="2">
    <source>
        <dbReference type="EMBL" id="GFS03811.1"/>
    </source>
</evidence>
<dbReference type="EMBL" id="BMAT01005992">
    <property type="protein sequence ID" value="GFS03811.1"/>
    <property type="molecule type" value="Genomic_DNA"/>
</dbReference>